<evidence type="ECO:0000313" key="1">
    <source>
        <dbReference type="EMBL" id="MSE09234.1"/>
    </source>
</evidence>
<reference evidence="1 4" key="3">
    <citation type="submission" date="2019-11" db="EMBL/GenBank/DDBJ databases">
        <title>Draft Genome Sequence of Plant Growth-Promoting Rhizosphere-Associated Bacteria.</title>
        <authorList>
            <person name="Vasilyev I.Y."/>
            <person name="Radchenko V."/>
            <person name="Ilnitskaya E.V."/>
        </authorList>
    </citation>
    <scope>NUCLEOTIDE SEQUENCE [LARGE SCALE GENOMIC DNA]</scope>
    <source>
        <strain evidence="1 4">VRA_01-1sq_f</strain>
    </source>
</reference>
<dbReference type="Proteomes" id="UP000467635">
    <property type="component" value="Unassembled WGS sequence"/>
</dbReference>
<evidence type="ECO:0000313" key="3">
    <source>
        <dbReference type="Proteomes" id="UP000196255"/>
    </source>
</evidence>
<organism evidence="1 4">
    <name type="scientific">Ligilactobacillus salivarius</name>
    <dbReference type="NCBI Taxonomy" id="1624"/>
    <lineage>
        <taxon>Bacteria</taxon>
        <taxon>Bacillati</taxon>
        <taxon>Bacillota</taxon>
        <taxon>Bacilli</taxon>
        <taxon>Lactobacillales</taxon>
        <taxon>Lactobacillaceae</taxon>
        <taxon>Ligilactobacillus</taxon>
    </lineage>
</organism>
<reference evidence="2" key="2">
    <citation type="journal article" date="2018" name="BMC Genomics">
        <title>Whole genome sequencing and function prediction of 133 gut anaerobes isolated from chicken caecum in pure cultures.</title>
        <authorList>
            <person name="Medvecky M."/>
            <person name="Cejkova D."/>
            <person name="Polansky O."/>
            <person name="Karasova D."/>
            <person name="Kubasova T."/>
            <person name="Cizek A."/>
            <person name="Rychlik I."/>
        </authorList>
    </citation>
    <scope>NUCLEOTIDE SEQUENCE</scope>
    <source>
        <strain evidence="2">An84</strain>
    </source>
</reference>
<accession>A0A1Y3S708</accession>
<sequence length="235" mass="28224">MVNISSASGTMYIDRTFYDRNKKLIDDWVKFYQTPQNHDWYGISYIEIEKLTEDELWLRFYGDGRWSWENTLERVFASGDFESQFNLYKTELTKRLYEDKQSILMEYKDYEPGCEILVEREATLNVEKYKGKYYTEVIVDTDIDIKYNDYNRVATGVEEGYRLDNEKECKSLLEYLKDFYYKNKDMVSENDYRAFKKDVLTYIKDVNELKGGICLFRLEDPGMFLDDLENSLKIV</sequence>
<dbReference type="RefSeq" id="WP_087366477.1">
    <property type="nucleotide sequence ID" value="NZ_CP027644.1"/>
</dbReference>
<proteinExistence type="predicted"/>
<gene>
    <name evidence="2" type="ORF">B5G36_03360</name>
    <name evidence="1" type="ORF">GKC33_11220</name>
</gene>
<evidence type="ECO:0000313" key="2">
    <source>
        <dbReference type="EMBL" id="OUN19035.1"/>
    </source>
</evidence>
<dbReference type="EMBL" id="WKKX01000701">
    <property type="protein sequence ID" value="MSE09234.1"/>
    <property type="molecule type" value="Genomic_DNA"/>
</dbReference>
<dbReference type="AlphaFoldDB" id="A0A1Y3S708"/>
<dbReference type="Proteomes" id="UP000196255">
    <property type="component" value="Unassembled WGS sequence"/>
</dbReference>
<evidence type="ECO:0000313" key="4">
    <source>
        <dbReference type="Proteomes" id="UP000467635"/>
    </source>
</evidence>
<dbReference type="EMBL" id="NFHF01000005">
    <property type="protein sequence ID" value="OUN19035.1"/>
    <property type="molecule type" value="Genomic_DNA"/>
</dbReference>
<protein>
    <submittedName>
        <fullName evidence="1">Uncharacterized protein</fullName>
    </submittedName>
</protein>
<comment type="caution">
    <text evidence="1">The sequence shown here is derived from an EMBL/GenBank/DDBJ whole genome shotgun (WGS) entry which is preliminary data.</text>
</comment>
<name>A0A1Y3S708_9LACO</name>
<reference evidence="3" key="1">
    <citation type="submission" date="2017-04" db="EMBL/GenBank/DDBJ databases">
        <title>Function of individual gut microbiota members based on whole genome sequencing of pure cultures obtained from chicken caecum.</title>
        <authorList>
            <person name="Medvecky M."/>
            <person name="Cejkova D."/>
            <person name="Polansky O."/>
            <person name="Karasova D."/>
            <person name="Kubasova T."/>
            <person name="Cizek A."/>
            <person name="Rychlik I."/>
        </authorList>
    </citation>
    <scope>NUCLEOTIDE SEQUENCE [LARGE SCALE GENOMIC DNA]</scope>
    <source>
        <strain evidence="3">An84</strain>
    </source>
</reference>